<keyword evidence="1" id="KW-0472">Membrane</keyword>
<name>A0A1M5DI37_9FIRM</name>
<dbReference type="RefSeq" id="WP_073240320.1">
    <property type="nucleotide sequence ID" value="NZ_FQUY01000057.1"/>
</dbReference>
<dbReference type="AlphaFoldDB" id="A0A1M5DI37"/>
<keyword evidence="3" id="KW-1185">Reference proteome</keyword>
<protein>
    <submittedName>
        <fullName evidence="2">Uncharacterized protein</fullName>
    </submittedName>
</protein>
<evidence type="ECO:0000313" key="2">
    <source>
        <dbReference type="EMBL" id="SHF66689.1"/>
    </source>
</evidence>
<dbReference type="EMBL" id="FQUY01000057">
    <property type="protein sequence ID" value="SHF66689.1"/>
    <property type="molecule type" value="Genomic_DNA"/>
</dbReference>
<feature type="transmembrane region" description="Helical" evidence="1">
    <location>
        <begin position="12"/>
        <end position="34"/>
    </location>
</feature>
<keyword evidence="1" id="KW-1133">Transmembrane helix</keyword>
<dbReference type="Pfam" id="PF13162">
    <property type="entry name" value="DUF3997"/>
    <property type="match status" value="1"/>
</dbReference>
<keyword evidence="1" id="KW-0812">Transmembrane</keyword>
<dbReference type="InterPro" id="IPR025059">
    <property type="entry name" value="DUF3997"/>
</dbReference>
<proteinExistence type="predicted"/>
<accession>A0A1M5DI37</accession>
<gene>
    <name evidence="2" type="ORF">SAMN02745133_03200</name>
</gene>
<organism evidence="2 3">
    <name type="scientific">Desulforamulus putei DSM 12395</name>
    <dbReference type="NCBI Taxonomy" id="1121429"/>
    <lineage>
        <taxon>Bacteria</taxon>
        <taxon>Bacillati</taxon>
        <taxon>Bacillota</taxon>
        <taxon>Clostridia</taxon>
        <taxon>Eubacteriales</taxon>
        <taxon>Peptococcaceae</taxon>
        <taxon>Desulforamulus</taxon>
    </lineage>
</organism>
<dbReference type="OrthoDB" id="1756234at2"/>
<sequence length="161" mass="18290">MTKIKKVKIGLIILLSLILLIPSCFFLMGVIGFGPGPADYAYDLPGGYWLVRSSVHEISITPKEGYDPRNPPPIIPAKVVEVAFDDRYILAKRYELKPDPRSTNGYEIPDETKESYYILDTSVPKMYMCSNLDEFNEKRKTLKVPETLKLKDVASYNVPTR</sequence>
<dbReference type="Proteomes" id="UP000184148">
    <property type="component" value="Unassembled WGS sequence"/>
</dbReference>
<evidence type="ECO:0000256" key="1">
    <source>
        <dbReference type="SAM" id="Phobius"/>
    </source>
</evidence>
<reference evidence="3" key="1">
    <citation type="submission" date="2016-11" db="EMBL/GenBank/DDBJ databases">
        <authorList>
            <person name="Varghese N."/>
            <person name="Submissions S."/>
        </authorList>
    </citation>
    <scope>NUCLEOTIDE SEQUENCE [LARGE SCALE GENOMIC DNA]</scope>
    <source>
        <strain evidence="3">DSM 12395</strain>
    </source>
</reference>
<evidence type="ECO:0000313" key="3">
    <source>
        <dbReference type="Proteomes" id="UP000184148"/>
    </source>
</evidence>